<protein>
    <submittedName>
        <fullName evidence="6">Transcription factor bHLH93-like</fullName>
    </submittedName>
</protein>
<comment type="subcellular location">
    <subcellularLocation>
        <location evidence="1">Nucleus</location>
    </subcellularLocation>
</comment>
<dbReference type="PANTHER" id="PTHR31945">
    <property type="entry name" value="TRANSCRIPTION FACTOR SCREAM2-RELATED"/>
    <property type="match status" value="1"/>
</dbReference>
<dbReference type="PROSITE" id="PS50888">
    <property type="entry name" value="BHLH"/>
    <property type="match status" value="1"/>
</dbReference>
<name>A0A8S0PWU2_OLEEU</name>
<evidence type="ECO:0000256" key="4">
    <source>
        <dbReference type="ARBA" id="ARBA00023242"/>
    </source>
</evidence>
<dbReference type="InterPro" id="IPR011598">
    <property type="entry name" value="bHLH_dom"/>
</dbReference>
<proteinExistence type="predicted"/>
<evidence type="ECO:0000259" key="5">
    <source>
        <dbReference type="PROSITE" id="PS50888"/>
    </source>
</evidence>
<dbReference type="PANTHER" id="PTHR31945:SF150">
    <property type="entry name" value="TRANSCRIPTION FACTOR BHLH93-LIKE"/>
    <property type="match status" value="1"/>
</dbReference>
<evidence type="ECO:0000313" key="7">
    <source>
        <dbReference type="Proteomes" id="UP000594638"/>
    </source>
</evidence>
<sequence length="319" mass="35976">MEFTQENMLDELIAPKRDSWTSFPTEMNEFLPYGWNFSPFDQTPDLVASNPSLLGLISPQEFSYSYPVGGSQPFLDTFLAPELESFYQNNRTALTADTENGEFGFLGNGFEEGMSSYSSVDISQTRANMAVSNIGLCRERKGKGKKIDGQPSKNLLAERRRRKRLNDRLSMLRSIVPKISKMDRTSILGDTIDYMKELLGKINKLREEGKDENLNQMANLEDLKPKEIQVRNHPKFEVEKTDQDTRIEICCAANPGLLLSTIRELESMGLDIQQCVISCFNDFSLQATCCEAAGHRLIISPEGVKQELFRNAGFGGRLL</sequence>
<reference evidence="6 7" key="1">
    <citation type="submission" date="2019-12" db="EMBL/GenBank/DDBJ databases">
        <authorList>
            <person name="Alioto T."/>
            <person name="Alioto T."/>
            <person name="Gomez Garrido J."/>
        </authorList>
    </citation>
    <scope>NUCLEOTIDE SEQUENCE [LARGE SCALE GENOMIC DNA]</scope>
</reference>
<evidence type="ECO:0000256" key="3">
    <source>
        <dbReference type="ARBA" id="ARBA00023163"/>
    </source>
</evidence>
<evidence type="ECO:0000256" key="2">
    <source>
        <dbReference type="ARBA" id="ARBA00023015"/>
    </source>
</evidence>
<dbReference type="Pfam" id="PF22754">
    <property type="entry name" value="bHLH-TF_ACT-like_plant"/>
    <property type="match status" value="1"/>
</dbReference>
<keyword evidence="3" id="KW-0804">Transcription</keyword>
<dbReference type="InterPro" id="IPR036638">
    <property type="entry name" value="HLH_DNA-bd_sf"/>
</dbReference>
<dbReference type="Pfam" id="PF00010">
    <property type="entry name" value="HLH"/>
    <property type="match status" value="1"/>
</dbReference>
<dbReference type="Gene3D" id="4.10.280.10">
    <property type="entry name" value="Helix-loop-helix DNA-binding domain"/>
    <property type="match status" value="1"/>
</dbReference>
<dbReference type="AlphaFoldDB" id="A0A8S0PWU2"/>
<dbReference type="GO" id="GO:0043565">
    <property type="term" value="F:sequence-specific DNA binding"/>
    <property type="evidence" value="ECO:0007669"/>
    <property type="project" value="TreeGrafter"/>
</dbReference>
<keyword evidence="4" id="KW-0539">Nucleus</keyword>
<dbReference type="SMART" id="SM00353">
    <property type="entry name" value="HLH"/>
    <property type="match status" value="1"/>
</dbReference>
<dbReference type="SUPFAM" id="SSF47459">
    <property type="entry name" value="HLH, helix-loop-helix DNA-binding domain"/>
    <property type="match status" value="1"/>
</dbReference>
<dbReference type="GO" id="GO:0005634">
    <property type="term" value="C:nucleus"/>
    <property type="evidence" value="ECO:0007669"/>
    <property type="project" value="UniProtKB-SubCell"/>
</dbReference>
<organism evidence="6 7">
    <name type="scientific">Olea europaea subsp. europaea</name>
    <dbReference type="NCBI Taxonomy" id="158383"/>
    <lineage>
        <taxon>Eukaryota</taxon>
        <taxon>Viridiplantae</taxon>
        <taxon>Streptophyta</taxon>
        <taxon>Embryophyta</taxon>
        <taxon>Tracheophyta</taxon>
        <taxon>Spermatophyta</taxon>
        <taxon>Magnoliopsida</taxon>
        <taxon>eudicotyledons</taxon>
        <taxon>Gunneridae</taxon>
        <taxon>Pentapetalae</taxon>
        <taxon>asterids</taxon>
        <taxon>lamiids</taxon>
        <taxon>Lamiales</taxon>
        <taxon>Oleaceae</taxon>
        <taxon>Oleeae</taxon>
        <taxon>Olea</taxon>
    </lineage>
</organism>
<dbReference type="OrthoDB" id="752464at2759"/>
<dbReference type="EMBL" id="CACTIH010000287">
    <property type="protein sequence ID" value="CAA2958806.1"/>
    <property type="molecule type" value="Genomic_DNA"/>
</dbReference>
<dbReference type="InterPro" id="IPR051358">
    <property type="entry name" value="TF_AMS/ICE1/BHLH6-like"/>
</dbReference>
<feature type="domain" description="BHLH" evidence="5">
    <location>
        <begin position="149"/>
        <end position="198"/>
    </location>
</feature>
<gene>
    <name evidence="6" type="ORF">OLEA9_A077583</name>
</gene>
<comment type="caution">
    <text evidence="6">The sequence shown here is derived from an EMBL/GenBank/DDBJ whole genome shotgun (WGS) entry which is preliminary data.</text>
</comment>
<accession>A0A8S0PWU2</accession>
<dbReference type="InterPro" id="IPR054502">
    <property type="entry name" value="bHLH-TF_ACT-like_plant"/>
</dbReference>
<evidence type="ECO:0000313" key="6">
    <source>
        <dbReference type="EMBL" id="CAA2958806.1"/>
    </source>
</evidence>
<dbReference type="GO" id="GO:0046983">
    <property type="term" value="F:protein dimerization activity"/>
    <property type="evidence" value="ECO:0007669"/>
    <property type="project" value="InterPro"/>
</dbReference>
<dbReference type="GO" id="GO:0003700">
    <property type="term" value="F:DNA-binding transcription factor activity"/>
    <property type="evidence" value="ECO:0007669"/>
    <property type="project" value="TreeGrafter"/>
</dbReference>
<dbReference type="Proteomes" id="UP000594638">
    <property type="component" value="Unassembled WGS sequence"/>
</dbReference>
<evidence type="ECO:0000256" key="1">
    <source>
        <dbReference type="ARBA" id="ARBA00004123"/>
    </source>
</evidence>
<dbReference type="Gramene" id="OE9A077583T3">
    <property type="protein sequence ID" value="OE9A077583C3"/>
    <property type="gene ID" value="OE9A077583"/>
</dbReference>
<keyword evidence="7" id="KW-1185">Reference proteome</keyword>
<keyword evidence="2" id="KW-0805">Transcription regulation</keyword>